<dbReference type="OrthoDB" id="61116at2759"/>
<dbReference type="PANTHER" id="PTHR12829">
    <property type="entry name" value="N6-ADENOSINE-METHYLTRANSFERASE"/>
    <property type="match status" value="1"/>
</dbReference>
<dbReference type="Gene3D" id="3.40.50.150">
    <property type="entry name" value="Vaccinia Virus protein VP39"/>
    <property type="match status" value="1"/>
</dbReference>
<gene>
    <name evidence="2" type="ORF">Z519_01395</name>
</gene>
<proteinExistence type="inferred from homology"/>
<dbReference type="RefSeq" id="XP_016624480.1">
    <property type="nucleotide sequence ID" value="XM_016759152.1"/>
</dbReference>
<dbReference type="InterPro" id="IPR029063">
    <property type="entry name" value="SAM-dependent_MTases_sf"/>
</dbReference>
<dbReference type="GO" id="GO:0032259">
    <property type="term" value="P:methylation"/>
    <property type="evidence" value="ECO:0007669"/>
    <property type="project" value="InterPro"/>
</dbReference>
<dbReference type="AlphaFoldDB" id="A0A0D2F6L9"/>
<dbReference type="PANTHER" id="PTHR12829:SF4">
    <property type="entry name" value="N(6)-ADENINE-SPECIFIC METHYLTRANSFERASE METTL4"/>
    <property type="match status" value="1"/>
</dbReference>
<evidence type="ECO:0008006" key="4">
    <source>
        <dbReference type="Google" id="ProtNLM"/>
    </source>
</evidence>
<sequence>MSGILYRNHTATVILIDIPQSIRDGQQVPYTLRSTPPLETPYPSTEPKGLRREAMLNRTAVDEQLYHESVQRDICAALIEIRTHLHGQGVVWCHLRSALTSYTDSTARLATQTSNSNWSVNAGPSERDGAVPVVLSTTQTRNKFGSLDNLQGNIVCNFRSETAIAEVGDVGDFIVPSSSAFLWASIEQGLPAFLMARRAISPGNRAFDLILMDPPWSNRSVRNSHAYRTSDARDQDPFPQALRVVEDFLAPQGLLAIWITNKSSIRARVLQTLQALDLRLRGEWVWIKSTAQGVPVSQIDGIWRRPYEVLLLFRKDRSPEDPERKVIAAVPDVHSRKPCLKMLLEEYLPSKYSALELFARNLTAGWWSWGDEVLKFQHESQWDGYRRSEVEV</sequence>
<organism evidence="2 3">
    <name type="scientific">Cladophialophora bantiana (strain ATCC 10958 / CBS 173.52 / CDC B-1940 / NIH 8579)</name>
    <name type="common">Xylohypha bantiana</name>
    <dbReference type="NCBI Taxonomy" id="1442370"/>
    <lineage>
        <taxon>Eukaryota</taxon>
        <taxon>Fungi</taxon>
        <taxon>Dikarya</taxon>
        <taxon>Ascomycota</taxon>
        <taxon>Pezizomycotina</taxon>
        <taxon>Eurotiomycetes</taxon>
        <taxon>Chaetothyriomycetidae</taxon>
        <taxon>Chaetothyriales</taxon>
        <taxon>Herpotrichiellaceae</taxon>
        <taxon>Cladophialophora</taxon>
    </lineage>
</organism>
<dbReference type="SUPFAM" id="SSF53335">
    <property type="entry name" value="S-adenosyl-L-methionine-dependent methyltransferases"/>
    <property type="match status" value="1"/>
</dbReference>
<dbReference type="InterPro" id="IPR007757">
    <property type="entry name" value="MT-A70-like"/>
</dbReference>
<reference evidence="2" key="1">
    <citation type="submission" date="2015-01" db="EMBL/GenBank/DDBJ databases">
        <title>The Genome Sequence of Cladophialophora bantiana CBS 173.52.</title>
        <authorList>
            <consortium name="The Broad Institute Genomics Platform"/>
            <person name="Cuomo C."/>
            <person name="de Hoog S."/>
            <person name="Gorbushina A."/>
            <person name="Stielow B."/>
            <person name="Teixiera M."/>
            <person name="Abouelleil A."/>
            <person name="Chapman S.B."/>
            <person name="Priest M."/>
            <person name="Young S.K."/>
            <person name="Wortman J."/>
            <person name="Nusbaum C."/>
            <person name="Birren B."/>
        </authorList>
    </citation>
    <scope>NUCLEOTIDE SEQUENCE [LARGE SCALE GENOMIC DNA]</scope>
    <source>
        <strain evidence="2">CBS 173.52</strain>
    </source>
</reference>
<keyword evidence="3" id="KW-1185">Reference proteome</keyword>
<name>A0A0D2F6L9_CLAB1</name>
<dbReference type="VEuPathDB" id="FungiDB:Z519_01395"/>
<dbReference type="PROSITE" id="PS51143">
    <property type="entry name" value="MT_A70"/>
    <property type="match status" value="1"/>
</dbReference>
<evidence type="ECO:0000313" key="3">
    <source>
        <dbReference type="Proteomes" id="UP000053789"/>
    </source>
</evidence>
<dbReference type="GO" id="GO:0003676">
    <property type="term" value="F:nucleic acid binding"/>
    <property type="evidence" value="ECO:0007669"/>
    <property type="project" value="InterPro"/>
</dbReference>
<dbReference type="GO" id="GO:0008168">
    <property type="term" value="F:methyltransferase activity"/>
    <property type="evidence" value="ECO:0007669"/>
    <property type="project" value="InterPro"/>
</dbReference>
<evidence type="ECO:0000313" key="2">
    <source>
        <dbReference type="EMBL" id="KIW97811.1"/>
    </source>
</evidence>
<accession>A0A0D2F6L9</accession>
<dbReference type="HOGENOM" id="CLU_027091_4_1_1"/>
<dbReference type="EMBL" id="KN846981">
    <property type="protein sequence ID" value="KIW97811.1"/>
    <property type="molecule type" value="Genomic_DNA"/>
</dbReference>
<evidence type="ECO:0000256" key="1">
    <source>
        <dbReference type="PROSITE-ProRule" id="PRU00489"/>
    </source>
</evidence>
<dbReference type="Proteomes" id="UP000053789">
    <property type="component" value="Unassembled WGS sequence"/>
</dbReference>
<dbReference type="Pfam" id="PF05063">
    <property type="entry name" value="MT-A70"/>
    <property type="match status" value="1"/>
</dbReference>
<comment type="similarity">
    <text evidence="1">Belongs to the MT-A70-like family.</text>
</comment>
<protein>
    <recommendedName>
        <fullName evidence="4">MT-A70-domain-containing protein</fullName>
    </recommendedName>
</protein>
<dbReference type="PROSITE" id="PS00092">
    <property type="entry name" value="N6_MTASE"/>
    <property type="match status" value="1"/>
</dbReference>
<dbReference type="GeneID" id="27694323"/>
<dbReference type="GO" id="GO:0005634">
    <property type="term" value="C:nucleus"/>
    <property type="evidence" value="ECO:0007669"/>
    <property type="project" value="TreeGrafter"/>
</dbReference>
<dbReference type="InterPro" id="IPR002052">
    <property type="entry name" value="DNA_methylase_N6_adenine_CS"/>
</dbReference>